<feature type="transmembrane region" description="Helical" evidence="1">
    <location>
        <begin position="234"/>
        <end position="252"/>
    </location>
</feature>
<keyword evidence="1" id="KW-0812">Transmembrane</keyword>
<evidence type="ECO:0000313" key="3">
    <source>
        <dbReference type="Proteomes" id="UP000823629"/>
    </source>
</evidence>
<sequence>MIRLSKITKLDKNNLTIISDFSLSIPDRLGFYSINSNHDTDETIVSILSLADTEFSGDFSINNRSIFNLKNYYIAENFLSNRQFYQNYTCLNRLLHGKNNLDKAACLAALKKYNLQHLVKRKIKTLSKFEFLKLELCNANLKQTPIIGVNSLCVKNLTETEYKEIEKELLDYSNKVGLVICSKECHFTAAKAINIDTPQKTDESKAAENLNLQEFKCGRISYIKKLFKSELPHIIFPLAFLILILTWVFSYPSSIDNLGYKLYEDPPTNFHNWPENDEKFAETFAYNIASNADSSEFFHLNQQVFSFSDDYSQEQIEDAISGIEIYPTAYMEFIPGSSTLNNYYGDLYNKGLLDNVDLSNVLIDGQKYCKGPTGNTLSYVYPIYTNFVTYIDENHFPSDLELVAGKLPTEPNEILITDYKLQAYKKFGFVYYENGNSKVIYPTKYEDVLNKQMYDSPYRIALQNLRIVGVAKLKNSNYEKTYDLLDEYMSANHISLSTTESEYIKDNNAFANNAFFNNPDNFPLNIYDKLIEYAKETFFSSANSIYVSPNFSLNNTVYLAENNADADDETNKSLDFYSHFKNKFSFSKYYCFRLYSSNNIDNLTHYFINSVTPSEVTANTADKSLNIYPDYFSIDSALLPPEAHNANLLILEMLEKDIYPQASYPIFTQENDPVALWHEKASTLSGRTIRLIFFSLPFRIICLAIFAIGVVALDVVFAKRNKKEERLGYKPTDRIYFRLASYLIGLIVSFGIATLVNYLSVQSFLYTGTYYDASGNIAGTISNIGFNYLFSYVLKQQLITFAILSVSLLAVMTIINILSLKLPTIRKIPIPSA</sequence>
<evidence type="ECO:0000313" key="2">
    <source>
        <dbReference type="EMBL" id="MBO8414091.1"/>
    </source>
</evidence>
<protein>
    <submittedName>
        <fullName evidence="2">Uncharacterized protein</fullName>
    </submittedName>
</protein>
<comment type="caution">
    <text evidence="2">The sequence shown here is derived from an EMBL/GenBank/DDBJ whole genome shotgun (WGS) entry which is preliminary data.</text>
</comment>
<keyword evidence="1" id="KW-1133">Transmembrane helix</keyword>
<evidence type="ECO:0000256" key="1">
    <source>
        <dbReference type="SAM" id="Phobius"/>
    </source>
</evidence>
<reference evidence="2" key="1">
    <citation type="submission" date="2020-10" db="EMBL/GenBank/DDBJ databases">
        <authorList>
            <person name="Gilroy R."/>
        </authorList>
    </citation>
    <scope>NUCLEOTIDE SEQUENCE</scope>
    <source>
        <strain evidence="2">1748</strain>
    </source>
</reference>
<dbReference type="AlphaFoldDB" id="A0A9D9D9S8"/>
<dbReference type="Proteomes" id="UP000823629">
    <property type="component" value="Unassembled WGS sequence"/>
</dbReference>
<feature type="transmembrane region" description="Helical" evidence="1">
    <location>
        <begin position="691"/>
        <end position="718"/>
    </location>
</feature>
<organism evidence="2 3">
    <name type="scientific">Candidatus Scatoplasma merdavium</name>
    <dbReference type="NCBI Taxonomy" id="2840932"/>
    <lineage>
        <taxon>Bacteria</taxon>
        <taxon>Bacillati</taxon>
        <taxon>Bacillota</taxon>
        <taxon>Bacilli</taxon>
        <taxon>Bacillales</taxon>
        <taxon>Candidatus Scatoplasma</taxon>
    </lineage>
</organism>
<proteinExistence type="predicted"/>
<gene>
    <name evidence="2" type="ORF">IAC78_01225</name>
</gene>
<keyword evidence="1" id="KW-0472">Membrane</keyword>
<feature type="transmembrane region" description="Helical" evidence="1">
    <location>
        <begin position="739"/>
        <end position="759"/>
    </location>
</feature>
<feature type="transmembrane region" description="Helical" evidence="1">
    <location>
        <begin position="798"/>
        <end position="818"/>
    </location>
</feature>
<name>A0A9D9D9S8_9BACL</name>
<reference evidence="2" key="2">
    <citation type="journal article" date="2021" name="PeerJ">
        <title>Extensive microbial diversity within the chicken gut microbiome revealed by metagenomics and culture.</title>
        <authorList>
            <person name="Gilroy R."/>
            <person name="Ravi A."/>
            <person name="Getino M."/>
            <person name="Pursley I."/>
            <person name="Horton D.L."/>
            <person name="Alikhan N.F."/>
            <person name="Baker D."/>
            <person name="Gharbi K."/>
            <person name="Hall N."/>
            <person name="Watson M."/>
            <person name="Adriaenssens E.M."/>
            <person name="Foster-Nyarko E."/>
            <person name="Jarju S."/>
            <person name="Secka A."/>
            <person name="Antonio M."/>
            <person name="Oren A."/>
            <person name="Chaudhuri R.R."/>
            <person name="La Ragione R."/>
            <person name="Hildebrand F."/>
            <person name="Pallen M.J."/>
        </authorList>
    </citation>
    <scope>NUCLEOTIDE SEQUENCE</scope>
    <source>
        <strain evidence="2">1748</strain>
    </source>
</reference>
<dbReference type="EMBL" id="JADING010000035">
    <property type="protein sequence ID" value="MBO8414091.1"/>
    <property type="molecule type" value="Genomic_DNA"/>
</dbReference>
<accession>A0A9D9D9S8</accession>